<evidence type="ECO:0000313" key="11">
    <source>
        <dbReference type="RefSeq" id="XP_022774763.1"/>
    </source>
</evidence>
<dbReference type="PROSITE" id="PS51186">
    <property type="entry name" value="GNAT"/>
    <property type="match status" value="1"/>
</dbReference>
<feature type="domain" description="PHD-type" evidence="6">
    <location>
        <begin position="578"/>
        <end position="623"/>
    </location>
</feature>
<dbReference type="InterPro" id="IPR042163">
    <property type="entry name" value="PHF12"/>
</dbReference>
<dbReference type="GO" id="GO:0005634">
    <property type="term" value="C:nucleus"/>
    <property type="evidence" value="ECO:0007669"/>
    <property type="project" value="TreeGrafter"/>
</dbReference>
<dbReference type="Pfam" id="PF05641">
    <property type="entry name" value="Agenet"/>
    <property type="match status" value="1"/>
</dbReference>
<keyword evidence="8" id="KW-1185">Reference proteome</keyword>
<gene>
    <name evidence="9 10 11 12" type="primary">LOC111316848</name>
</gene>
<dbReference type="RefSeq" id="XP_022774763.1">
    <property type="nucleotide sequence ID" value="XM_022919028.1"/>
</dbReference>
<dbReference type="SUPFAM" id="SSF55729">
    <property type="entry name" value="Acyl-CoA N-acyltransferases (Nat)"/>
    <property type="match status" value="1"/>
</dbReference>
<dbReference type="RefSeq" id="XP_022774761.1">
    <property type="nucleotide sequence ID" value="XM_022919026.1"/>
</dbReference>
<dbReference type="RefSeq" id="XP_022774762.1">
    <property type="nucleotide sequence ID" value="XM_022919027.1"/>
</dbReference>
<dbReference type="Gene3D" id="3.30.40.10">
    <property type="entry name" value="Zinc/RING finger domain, C3HC4 (zinc finger)"/>
    <property type="match status" value="1"/>
</dbReference>
<evidence type="ECO:0000313" key="9">
    <source>
        <dbReference type="RefSeq" id="XP_022774761.1"/>
    </source>
</evidence>
<evidence type="ECO:0000259" key="6">
    <source>
        <dbReference type="PROSITE" id="PS50016"/>
    </source>
</evidence>
<dbReference type="InterPro" id="IPR019787">
    <property type="entry name" value="Znf_PHD-finger"/>
</dbReference>
<keyword evidence="3" id="KW-0862">Zinc</keyword>
<evidence type="ECO:0000256" key="1">
    <source>
        <dbReference type="ARBA" id="ARBA00022723"/>
    </source>
</evidence>
<dbReference type="AlphaFoldDB" id="A0A6P6BCF2"/>
<dbReference type="KEGG" id="dzi:111316848"/>
<dbReference type="Proteomes" id="UP000515121">
    <property type="component" value="Unplaced"/>
</dbReference>
<dbReference type="Pfam" id="PF00628">
    <property type="entry name" value="PHD"/>
    <property type="match status" value="1"/>
</dbReference>
<keyword evidence="2 4" id="KW-0863">Zinc-finger</keyword>
<dbReference type="InterPro" id="IPR056511">
    <property type="entry name" value="IDM1_C"/>
</dbReference>
<dbReference type="RefSeq" id="XP_022774764.1">
    <property type="nucleotide sequence ID" value="XM_022919029.1"/>
</dbReference>
<dbReference type="PANTHER" id="PTHR46309">
    <property type="entry name" value="PHD FINGER PROTEIN 12"/>
    <property type="match status" value="1"/>
</dbReference>
<evidence type="ECO:0000256" key="2">
    <source>
        <dbReference type="ARBA" id="ARBA00022771"/>
    </source>
</evidence>
<evidence type="ECO:0000259" key="7">
    <source>
        <dbReference type="PROSITE" id="PS51186"/>
    </source>
</evidence>
<feature type="region of interest" description="Disordered" evidence="5">
    <location>
        <begin position="272"/>
        <end position="297"/>
    </location>
</feature>
<organism evidence="8 9">
    <name type="scientific">Durio zibethinus</name>
    <name type="common">Durian</name>
    <dbReference type="NCBI Taxonomy" id="66656"/>
    <lineage>
        <taxon>Eukaryota</taxon>
        <taxon>Viridiplantae</taxon>
        <taxon>Streptophyta</taxon>
        <taxon>Embryophyta</taxon>
        <taxon>Tracheophyta</taxon>
        <taxon>Spermatophyta</taxon>
        <taxon>Magnoliopsida</taxon>
        <taxon>eudicotyledons</taxon>
        <taxon>Gunneridae</taxon>
        <taxon>Pentapetalae</taxon>
        <taxon>rosids</taxon>
        <taxon>malvids</taxon>
        <taxon>Malvales</taxon>
        <taxon>Malvaceae</taxon>
        <taxon>Helicteroideae</taxon>
        <taxon>Durio</taxon>
    </lineage>
</organism>
<evidence type="ECO:0000313" key="8">
    <source>
        <dbReference type="Proteomes" id="UP000515121"/>
    </source>
</evidence>
<dbReference type="InterPro" id="IPR011011">
    <property type="entry name" value="Znf_FYVE_PHD"/>
</dbReference>
<proteinExistence type="predicted"/>
<dbReference type="PROSITE" id="PS01359">
    <property type="entry name" value="ZF_PHD_1"/>
    <property type="match status" value="1"/>
</dbReference>
<evidence type="ECO:0000256" key="4">
    <source>
        <dbReference type="PROSITE-ProRule" id="PRU00146"/>
    </source>
</evidence>
<dbReference type="SMART" id="SM00249">
    <property type="entry name" value="PHD"/>
    <property type="match status" value="2"/>
</dbReference>
<dbReference type="SUPFAM" id="SSF57903">
    <property type="entry name" value="FYVE/PHD zinc finger"/>
    <property type="match status" value="1"/>
</dbReference>
<dbReference type="InterPro" id="IPR000182">
    <property type="entry name" value="GNAT_dom"/>
</dbReference>
<dbReference type="PROSITE" id="PS50016">
    <property type="entry name" value="ZF_PHD_2"/>
    <property type="match status" value="1"/>
</dbReference>
<evidence type="ECO:0000256" key="5">
    <source>
        <dbReference type="SAM" id="MobiDB-lite"/>
    </source>
</evidence>
<dbReference type="InterPro" id="IPR019786">
    <property type="entry name" value="Zinc_finger_PHD-type_CS"/>
</dbReference>
<dbReference type="GO" id="GO:0006357">
    <property type="term" value="P:regulation of transcription by RNA polymerase II"/>
    <property type="evidence" value="ECO:0007669"/>
    <property type="project" value="TreeGrafter"/>
</dbReference>
<dbReference type="SMART" id="SM00743">
    <property type="entry name" value="Agenet"/>
    <property type="match status" value="2"/>
</dbReference>
<dbReference type="GO" id="GO:0008270">
    <property type="term" value="F:zinc ion binding"/>
    <property type="evidence" value="ECO:0007669"/>
    <property type="project" value="UniProtKB-KW"/>
</dbReference>
<dbReference type="InterPro" id="IPR001965">
    <property type="entry name" value="Znf_PHD"/>
</dbReference>
<evidence type="ECO:0000313" key="12">
    <source>
        <dbReference type="RefSeq" id="XP_022774764.1"/>
    </source>
</evidence>
<dbReference type="InterPro" id="IPR013083">
    <property type="entry name" value="Znf_RING/FYVE/PHD"/>
</dbReference>
<accession>A0A6P6BCF2</accession>
<dbReference type="InterPro" id="IPR016181">
    <property type="entry name" value="Acyl_CoA_acyltransferase"/>
</dbReference>
<dbReference type="GO" id="GO:0003714">
    <property type="term" value="F:transcription corepressor activity"/>
    <property type="evidence" value="ECO:0007669"/>
    <property type="project" value="InterPro"/>
</dbReference>
<dbReference type="GO" id="GO:0016747">
    <property type="term" value="F:acyltransferase activity, transferring groups other than amino-acyl groups"/>
    <property type="evidence" value="ECO:0007669"/>
    <property type="project" value="InterPro"/>
</dbReference>
<name>A0A6P6BCF2_DURZI</name>
<dbReference type="GeneID" id="111316848"/>
<keyword evidence="1" id="KW-0479">Metal-binding</keyword>
<dbReference type="OrthoDB" id="429143at2759"/>
<evidence type="ECO:0000313" key="10">
    <source>
        <dbReference type="RefSeq" id="XP_022774762.1"/>
    </source>
</evidence>
<dbReference type="PANTHER" id="PTHR46309:SF14">
    <property type="entry name" value="PHD-TYPE DOMAIN-CONTAINING PROTEIN"/>
    <property type="match status" value="1"/>
</dbReference>
<feature type="compositionally biased region" description="Basic residues" evidence="5">
    <location>
        <begin position="285"/>
        <end position="294"/>
    </location>
</feature>
<dbReference type="Pfam" id="PF23209">
    <property type="entry name" value="IDM1_C"/>
    <property type="match status" value="1"/>
</dbReference>
<evidence type="ECO:0000256" key="3">
    <source>
        <dbReference type="ARBA" id="ARBA00022833"/>
    </source>
</evidence>
<dbReference type="InterPro" id="IPR008395">
    <property type="entry name" value="Agenet-like_dom"/>
</dbReference>
<reference evidence="9 10" key="1">
    <citation type="submission" date="2025-04" db="UniProtKB">
        <authorList>
            <consortium name="RefSeq"/>
        </authorList>
    </citation>
    <scope>IDENTIFICATION</scope>
    <source>
        <tissue evidence="9 10">Fruit stalk</tissue>
    </source>
</reference>
<sequence length="957" mass="109593">MNQRKLLLNERVEVRQFEEGLRGSWHPGVVVGVSNLFRSIEYDELLCETGESKLIESIPVTEAIEGLHSRRHIPLTYRGHVRPLPPPSQPLSNQKLGFGVCVDALFEDAWWEGVILDNDDNASERSVYFPDEGDECKFSVSQLRVAHEWDEFMGIWRDRGVWILVQLAKELEGDVPLACCVKKVWSSIRLNYGFIKMISEWTCGVRTVWRKYFMEVVQEIAVGISRRNLANRKILAWMVGKKGNKLKDPGQANSHLSDTFVLAGSCNDLKAVRSSQKREEGGPLGKHKGRKRSVMSKLKHEELSTINKSTRKSFWADKSCGEKRMTSDVSLIKSNYSILIHESDQIPNHYTDNNKEVCSLPTQIKESGKLESEINKQKSPTLCENGANQFCVESSGGSKTFSYAVSHVQDNQSACNSFKKHGQIDGNLAANFPDCSKMHVSRLAFFSVIHKRRRSTLMRRRISKMCQKPNSKVTKPSKVEKGHNRASFLLVYKRNNDLVRRKRFSKEPKEADSKVEAIPRKEEKGLDVIQKEDDLAAGHHSLSLPIDNCRKKVRLKDMVSCSRRSKRKWQCRASRLFDTICSVCHYAGDLIICDHCPCAYHLSCINLKDVPGENWFCPSCCCGLCGLRDSKSDSELFTKTCLQCSRQYHVACLSEAQHPSPTDYPFGSFCSEACYKLCAQLYQLLGISNPTTVDGLSWTLMRSLKNVYQFPDMSKPHTWIKLSDVLRVIHECFEPVKDPHTNRDLVRDVVFNSGSKLKRLDFRGFYAMVLHNSDEILSIATVRIHGLKAAEIPLVATPFQYRRQGMCRLLLQELEKLLTQMSIERLVLPAIPQLRETWETSFGFLEMTLSERLQFLGYPFLAFQGTIMLQKFLRNSMVNKEMRDFAEKSFDLGGNTSNVFMKHKQGSNIKDRFYGLFYKRRMKLKVVGKENLFNNCGRRTRRSENLCKRRRVLASRD</sequence>
<feature type="domain" description="N-acetyltransferase" evidence="7">
    <location>
        <begin position="712"/>
        <end position="874"/>
    </location>
</feature>
<protein>
    <submittedName>
        <fullName evidence="9 10">Uncharacterized protein LOC111316848 isoform X1</fullName>
    </submittedName>
</protein>
<dbReference type="InterPro" id="IPR014002">
    <property type="entry name" value="Agenet_dom_plant"/>
</dbReference>